<proteinExistence type="inferred from homology"/>
<name>A0AAE3AAI8_9FIRM</name>
<dbReference type="GO" id="GO:0043937">
    <property type="term" value="P:regulation of sporulation"/>
    <property type="evidence" value="ECO:0007669"/>
    <property type="project" value="InterPro"/>
</dbReference>
<protein>
    <recommendedName>
        <fullName evidence="4">Probable cell division protein WhiA</fullName>
    </recommendedName>
</protein>
<dbReference type="InterPro" id="IPR039518">
    <property type="entry name" value="WhiA_LAGLIDADG_dom"/>
</dbReference>
<dbReference type="InterPro" id="IPR027434">
    <property type="entry name" value="Homing_endonucl"/>
</dbReference>
<dbReference type="InterPro" id="IPR003802">
    <property type="entry name" value="Sporulation_regulator_WhiA"/>
</dbReference>
<feature type="domain" description="WhiA LAGLIDADG-like" evidence="7">
    <location>
        <begin position="129"/>
        <end position="220"/>
    </location>
</feature>
<dbReference type="EMBL" id="JAJEPS010000007">
    <property type="protein sequence ID" value="MCC2126255.1"/>
    <property type="molecule type" value="Genomic_DNA"/>
</dbReference>
<comment type="caution">
    <text evidence="8">The sequence shown here is derived from an EMBL/GenBank/DDBJ whole genome shotgun (WGS) entry which is preliminary data.</text>
</comment>
<feature type="domain" description="Sporulation transcription regulator WhiA N-terminal" evidence="6">
    <location>
        <begin position="20"/>
        <end position="103"/>
    </location>
</feature>
<reference evidence="8 9" key="1">
    <citation type="submission" date="2021-10" db="EMBL/GenBank/DDBJ databases">
        <title>Anaerobic single-cell dispensing facilitates the cultivation of human gut bacteria.</title>
        <authorList>
            <person name="Afrizal A."/>
        </authorList>
    </citation>
    <scope>NUCLEOTIDE SEQUENCE [LARGE SCALE GENOMIC DNA]</scope>
    <source>
        <strain evidence="8 9">CLA-AA-H276</strain>
    </source>
</reference>
<dbReference type="PANTHER" id="PTHR37307">
    <property type="entry name" value="CELL DIVISION PROTEIN WHIA-RELATED"/>
    <property type="match status" value="1"/>
</dbReference>
<dbReference type="Gene3D" id="3.10.28.10">
    <property type="entry name" value="Homing endonucleases"/>
    <property type="match status" value="1"/>
</dbReference>
<comment type="similarity">
    <text evidence="4">Belongs to the WhiA family.</text>
</comment>
<comment type="function">
    <text evidence="4">Involved in cell division and chromosome segregation.</text>
</comment>
<evidence type="ECO:0000313" key="9">
    <source>
        <dbReference type="Proteomes" id="UP001198220"/>
    </source>
</evidence>
<dbReference type="InterPro" id="IPR018478">
    <property type="entry name" value="Sporu_reg_WhiA_N_dom"/>
</dbReference>
<dbReference type="PANTHER" id="PTHR37307:SF1">
    <property type="entry name" value="CELL DIVISION PROTEIN WHIA-RELATED"/>
    <property type="match status" value="1"/>
</dbReference>
<evidence type="ECO:0000259" key="7">
    <source>
        <dbReference type="Pfam" id="PF14527"/>
    </source>
</evidence>
<keyword evidence="3 4" id="KW-0131">Cell cycle</keyword>
<keyword evidence="2 4" id="KW-0238">DNA-binding</keyword>
<dbReference type="HAMAP" id="MF_01420">
    <property type="entry name" value="HTH_type_WhiA"/>
    <property type="match status" value="1"/>
</dbReference>
<dbReference type="AlphaFoldDB" id="A0AAE3AAI8"/>
<dbReference type="Pfam" id="PF10298">
    <property type="entry name" value="WhiA_N"/>
    <property type="match status" value="1"/>
</dbReference>
<evidence type="ECO:0000256" key="4">
    <source>
        <dbReference type="HAMAP-Rule" id="MF_01420"/>
    </source>
</evidence>
<sequence length="315" mass="35648">MSFSGEIKEELSTLVPAAHHCRLAETAAILLFCGKIILTETDSCCVKIQTENLPVARKYFTLLRKTFNMRAEVSVRKSREIRYYSIVIRCDKDARRLLAGTHLMNPDGHIDGDIRQIHNSLLKQNCCRRSFIRGAFLAAGSVSDPEKSYHFEIVCSTQEKAEELQSLLTAYEIDAKIVMRKKHYVVYVKEGSQIVELLGLTGAHVSLMQLENIRIVKEMRNSVNRKVNCETANLNKTVSAAVRQVEDIRYIQRTIGFQELNEGLAEMAVLRLEHPEASLKELGDLLTPPVGKSGVNHRLRKLSLIAEKLREGKEE</sequence>
<organism evidence="8 9">
    <name type="scientific">Hominiventricola filiformis</name>
    <dbReference type="NCBI Taxonomy" id="2885352"/>
    <lineage>
        <taxon>Bacteria</taxon>
        <taxon>Bacillati</taxon>
        <taxon>Bacillota</taxon>
        <taxon>Clostridia</taxon>
        <taxon>Lachnospirales</taxon>
        <taxon>Lachnospiraceae</taxon>
        <taxon>Hominiventricola</taxon>
    </lineage>
</organism>
<gene>
    <name evidence="4 8" type="primary">whiA</name>
    <name evidence="8" type="ORF">LKD36_08685</name>
</gene>
<dbReference type="RefSeq" id="WP_308459371.1">
    <property type="nucleotide sequence ID" value="NZ_JAJEPS010000007.1"/>
</dbReference>
<dbReference type="GO" id="GO:0003677">
    <property type="term" value="F:DNA binding"/>
    <property type="evidence" value="ECO:0007669"/>
    <property type="project" value="UniProtKB-UniRule"/>
</dbReference>
<evidence type="ECO:0000256" key="3">
    <source>
        <dbReference type="ARBA" id="ARBA00023306"/>
    </source>
</evidence>
<evidence type="ECO:0000259" key="6">
    <source>
        <dbReference type="Pfam" id="PF10298"/>
    </source>
</evidence>
<accession>A0AAE3AAI8</accession>
<dbReference type="NCBIfam" id="TIGR00647">
    <property type="entry name" value="DNA_bind_WhiA"/>
    <property type="match status" value="1"/>
</dbReference>
<evidence type="ECO:0000256" key="1">
    <source>
        <dbReference type="ARBA" id="ARBA00022618"/>
    </source>
</evidence>
<dbReference type="Pfam" id="PF02650">
    <property type="entry name" value="HTH_WhiA"/>
    <property type="match status" value="1"/>
</dbReference>
<feature type="domain" description="Sporulation regulator WhiA C-terminal" evidence="5">
    <location>
        <begin position="223"/>
        <end position="306"/>
    </location>
</feature>
<dbReference type="Pfam" id="PF14527">
    <property type="entry name" value="LAGLIDADG_WhiA"/>
    <property type="match status" value="1"/>
</dbReference>
<dbReference type="GO" id="GO:0051301">
    <property type="term" value="P:cell division"/>
    <property type="evidence" value="ECO:0007669"/>
    <property type="project" value="UniProtKB-UniRule"/>
</dbReference>
<evidence type="ECO:0000256" key="2">
    <source>
        <dbReference type="ARBA" id="ARBA00023125"/>
    </source>
</evidence>
<dbReference type="SUPFAM" id="SSF55608">
    <property type="entry name" value="Homing endonucleases"/>
    <property type="match status" value="1"/>
</dbReference>
<evidence type="ECO:0000313" key="8">
    <source>
        <dbReference type="EMBL" id="MCC2126255.1"/>
    </source>
</evidence>
<keyword evidence="9" id="KW-1185">Reference proteome</keyword>
<evidence type="ECO:0000259" key="5">
    <source>
        <dbReference type="Pfam" id="PF02650"/>
    </source>
</evidence>
<keyword evidence="1 4" id="KW-0132">Cell division</keyword>
<dbReference type="InterPro" id="IPR023054">
    <property type="entry name" value="Sporulation_regulator_WhiA_C"/>
</dbReference>
<dbReference type="Proteomes" id="UP001198220">
    <property type="component" value="Unassembled WGS sequence"/>
</dbReference>